<reference evidence="2 3" key="1">
    <citation type="submission" date="2018-09" db="EMBL/GenBank/DDBJ databases">
        <title>Sphingomonas peninsula sp. nov., isolated from fildes peninsula, Antarctic soil.</title>
        <authorList>
            <person name="Yingchao G."/>
        </authorList>
    </citation>
    <scope>NUCLEOTIDE SEQUENCE [LARGE SCALE GENOMIC DNA]</scope>
    <source>
        <strain evidence="2 3">YZ-8</strain>
    </source>
</reference>
<dbReference type="AlphaFoldDB" id="A0A494THS2"/>
<keyword evidence="1" id="KW-0812">Transmembrane</keyword>
<evidence type="ECO:0000313" key="3">
    <source>
        <dbReference type="Proteomes" id="UP000276254"/>
    </source>
</evidence>
<name>A0A494THS2_SPHPE</name>
<feature type="transmembrane region" description="Helical" evidence="1">
    <location>
        <begin position="65"/>
        <end position="86"/>
    </location>
</feature>
<keyword evidence="1" id="KW-0472">Membrane</keyword>
<keyword evidence="3" id="KW-1185">Reference proteome</keyword>
<organism evidence="2 3">
    <name type="scientific">Sphingomonas paeninsulae</name>
    <dbReference type="NCBI Taxonomy" id="2319844"/>
    <lineage>
        <taxon>Bacteria</taxon>
        <taxon>Pseudomonadati</taxon>
        <taxon>Pseudomonadota</taxon>
        <taxon>Alphaproteobacteria</taxon>
        <taxon>Sphingomonadales</taxon>
        <taxon>Sphingomonadaceae</taxon>
        <taxon>Sphingomonas</taxon>
    </lineage>
</organism>
<dbReference type="OrthoDB" id="7477664at2"/>
<feature type="transmembrane region" description="Helical" evidence="1">
    <location>
        <begin position="6"/>
        <end position="22"/>
    </location>
</feature>
<dbReference type="KEGG" id="spha:D3Y57_14125"/>
<proteinExistence type="predicted"/>
<evidence type="ECO:0008006" key="4">
    <source>
        <dbReference type="Google" id="ProtNLM"/>
    </source>
</evidence>
<dbReference type="Proteomes" id="UP000276254">
    <property type="component" value="Chromosome"/>
</dbReference>
<evidence type="ECO:0000313" key="2">
    <source>
        <dbReference type="EMBL" id="AYJ86872.1"/>
    </source>
</evidence>
<evidence type="ECO:0000256" key="1">
    <source>
        <dbReference type="SAM" id="Phobius"/>
    </source>
</evidence>
<dbReference type="RefSeq" id="WP_121153591.1">
    <property type="nucleotide sequence ID" value="NZ_CP032829.1"/>
</dbReference>
<keyword evidence="1" id="KW-1133">Transmembrane helix</keyword>
<protein>
    <recommendedName>
        <fullName evidence="4">DUF3325 domain-containing protein</fullName>
    </recommendedName>
</protein>
<dbReference type="EMBL" id="CP032829">
    <property type="protein sequence ID" value="AYJ86872.1"/>
    <property type="molecule type" value="Genomic_DNA"/>
</dbReference>
<accession>A0A494THS2</accession>
<sequence length="91" mass="9614">MTYAPLVTIGFSTILIICLCLGDPKRRRAARIGGAAQRNTVRRTIAAIACLPGVYFALNGDPAAFLNWLGGCGVLGWFVTLAAGTFGRDGR</sequence>
<gene>
    <name evidence="2" type="ORF">D3Y57_14125</name>
</gene>
<feature type="transmembrane region" description="Helical" evidence="1">
    <location>
        <begin position="43"/>
        <end position="59"/>
    </location>
</feature>